<sequence>MWKICFCITSCKRSRNDDPESKGFKSSESGKRRSKSTGIHEKKEKDSSLGVTNYTQLDSGGRAANTDAGTAAAAVVVVSSHLSDMSGSACGSSHGGGGGDGC</sequence>
<proteinExistence type="predicted"/>
<feature type="compositionally biased region" description="Basic and acidic residues" evidence="1">
    <location>
        <begin position="38"/>
        <end position="47"/>
    </location>
</feature>
<organism evidence="2 3">
    <name type="scientific">Olea europaea subsp. europaea</name>
    <dbReference type="NCBI Taxonomy" id="158383"/>
    <lineage>
        <taxon>Eukaryota</taxon>
        <taxon>Viridiplantae</taxon>
        <taxon>Streptophyta</taxon>
        <taxon>Embryophyta</taxon>
        <taxon>Tracheophyta</taxon>
        <taxon>Spermatophyta</taxon>
        <taxon>Magnoliopsida</taxon>
        <taxon>eudicotyledons</taxon>
        <taxon>Gunneridae</taxon>
        <taxon>Pentapetalae</taxon>
        <taxon>asterids</taxon>
        <taxon>lamiids</taxon>
        <taxon>Lamiales</taxon>
        <taxon>Oleaceae</taxon>
        <taxon>Oleeae</taxon>
        <taxon>Olea</taxon>
    </lineage>
</organism>
<feature type="compositionally biased region" description="Polar residues" evidence="1">
    <location>
        <begin position="49"/>
        <end position="58"/>
    </location>
</feature>
<dbReference type="Gramene" id="OE9A037191T1">
    <property type="protein sequence ID" value="OE9A037191C1"/>
    <property type="gene ID" value="OE9A037191"/>
</dbReference>
<accession>A0A8S0S7H6</accession>
<evidence type="ECO:0000256" key="1">
    <source>
        <dbReference type="SAM" id="MobiDB-lite"/>
    </source>
</evidence>
<reference evidence="2 3" key="1">
    <citation type="submission" date="2019-12" db="EMBL/GenBank/DDBJ databases">
        <authorList>
            <person name="Alioto T."/>
            <person name="Alioto T."/>
            <person name="Gomez Garrido J."/>
        </authorList>
    </citation>
    <scope>NUCLEOTIDE SEQUENCE [LARGE SCALE GENOMIC DNA]</scope>
</reference>
<feature type="compositionally biased region" description="Basic and acidic residues" evidence="1">
    <location>
        <begin position="14"/>
        <end position="31"/>
    </location>
</feature>
<evidence type="ECO:0000313" key="3">
    <source>
        <dbReference type="Proteomes" id="UP000594638"/>
    </source>
</evidence>
<name>A0A8S0S7H6_OLEEU</name>
<gene>
    <name evidence="2" type="ORF">OLEA9_A037191</name>
</gene>
<comment type="caution">
    <text evidence="2">The sequence shown here is derived from an EMBL/GenBank/DDBJ whole genome shotgun (WGS) entry which is preliminary data.</text>
</comment>
<evidence type="ECO:0000313" key="2">
    <source>
        <dbReference type="EMBL" id="CAA2988066.1"/>
    </source>
</evidence>
<dbReference type="Proteomes" id="UP000594638">
    <property type="component" value="Unassembled WGS sequence"/>
</dbReference>
<keyword evidence="3" id="KW-1185">Reference proteome</keyword>
<dbReference type="AlphaFoldDB" id="A0A8S0S7H6"/>
<dbReference type="EMBL" id="CACTIH010003967">
    <property type="protein sequence ID" value="CAA2988066.1"/>
    <property type="molecule type" value="Genomic_DNA"/>
</dbReference>
<protein>
    <submittedName>
        <fullName evidence="2">Uncharacterized protein</fullName>
    </submittedName>
</protein>
<feature type="region of interest" description="Disordered" evidence="1">
    <location>
        <begin position="13"/>
        <end position="68"/>
    </location>
</feature>